<reference evidence="2 3" key="1">
    <citation type="submission" date="2022-10" db="EMBL/GenBank/DDBJ databases">
        <title>Genomic of Burkholderia cepacia PN-1.</title>
        <authorList>
            <person name="Yang Y."/>
            <person name="Guan H."/>
            <person name="Huang J."/>
        </authorList>
    </citation>
    <scope>NUCLEOTIDE SEQUENCE [LARGE SCALE GENOMIC DNA]</scope>
    <source>
        <strain evidence="2 3">PN-1</strain>
    </source>
</reference>
<evidence type="ECO:0000256" key="1">
    <source>
        <dbReference type="SAM" id="MobiDB-lite"/>
    </source>
</evidence>
<dbReference type="Proteomes" id="UP001448498">
    <property type="component" value="Chromosome 3"/>
</dbReference>
<dbReference type="Pfam" id="PF07102">
    <property type="entry name" value="YbcO"/>
    <property type="match status" value="1"/>
</dbReference>
<evidence type="ECO:0000313" key="2">
    <source>
        <dbReference type="EMBL" id="XAE50590.1"/>
    </source>
</evidence>
<dbReference type="EMBL" id="CP109822">
    <property type="protein sequence ID" value="XAE50590.1"/>
    <property type="molecule type" value="Genomic_DNA"/>
</dbReference>
<organism evidence="2 3">
    <name type="scientific">Burkholderia arboris</name>
    <dbReference type="NCBI Taxonomy" id="488730"/>
    <lineage>
        <taxon>Bacteria</taxon>
        <taxon>Pseudomonadati</taxon>
        <taxon>Pseudomonadota</taxon>
        <taxon>Betaproteobacteria</taxon>
        <taxon>Burkholderiales</taxon>
        <taxon>Burkholderiaceae</taxon>
        <taxon>Burkholderia</taxon>
        <taxon>Burkholderia cepacia complex</taxon>
    </lineage>
</organism>
<dbReference type="InterPro" id="IPR010774">
    <property type="entry name" value="YbcO"/>
</dbReference>
<gene>
    <name evidence="2" type="ORF">OHZ10_29305</name>
</gene>
<protein>
    <submittedName>
        <fullName evidence="2">DUF1364 domain-containing protein</fullName>
    </submittedName>
</protein>
<proteinExistence type="predicted"/>
<accession>A0ABZ3DPB1</accession>
<evidence type="ECO:0000313" key="3">
    <source>
        <dbReference type="Proteomes" id="UP001448498"/>
    </source>
</evidence>
<dbReference type="RefSeq" id="WP_342705177.1">
    <property type="nucleotide sequence ID" value="NZ_CP109822.1"/>
</dbReference>
<sequence>MKRSGFGPRKTPMARGSWSRKSSPLPEQAPRKTAMKRGQKRPTVAEGSKYLAACRGESCYLRVPGVCRLNPMDDTVVPCHSNQERHGKAGSMKAKNEFTVPGCMWCHAWIDQNRVGTPRQVKFDAWDRGYAEWEPIRARKMGIAGIITEDA</sequence>
<dbReference type="Gene3D" id="3.30.50.20">
    <property type="entry name" value="prophage-derive protein ybcO"/>
    <property type="match status" value="1"/>
</dbReference>
<feature type="region of interest" description="Disordered" evidence="1">
    <location>
        <begin position="1"/>
        <end position="44"/>
    </location>
</feature>
<name>A0ABZ3DPB1_9BURK</name>
<keyword evidence="3" id="KW-1185">Reference proteome</keyword>